<keyword evidence="2" id="KW-0489">Methyltransferase</keyword>
<evidence type="ECO:0000313" key="6">
    <source>
        <dbReference type="EMBL" id="CAF3693542.1"/>
    </source>
</evidence>
<dbReference type="InterPro" id="IPR029063">
    <property type="entry name" value="SAM-dependent_MTases_sf"/>
</dbReference>
<dbReference type="OrthoDB" id="506498at2759"/>
<proteinExistence type="inferred from homology"/>
<evidence type="ECO:0000313" key="5">
    <source>
        <dbReference type="EMBL" id="CAF0940966.1"/>
    </source>
</evidence>
<organism evidence="5 7">
    <name type="scientific">Rotaria sordida</name>
    <dbReference type="NCBI Taxonomy" id="392033"/>
    <lineage>
        <taxon>Eukaryota</taxon>
        <taxon>Metazoa</taxon>
        <taxon>Spiralia</taxon>
        <taxon>Gnathifera</taxon>
        <taxon>Rotifera</taxon>
        <taxon>Eurotatoria</taxon>
        <taxon>Bdelloidea</taxon>
        <taxon>Philodinida</taxon>
        <taxon>Philodinidae</taxon>
        <taxon>Rotaria</taxon>
    </lineage>
</organism>
<dbReference type="AlphaFoldDB" id="A0A814CBC2"/>
<evidence type="ECO:0000256" key="2">
    <source>
        <dbReference type="ARBA" id="ARBA00022603"/>
    </source>
</evidence>
<protein>
    <recommendedName>
        <fullName evidence="4">Methyltransferase type 11 domain-containing protein</fullName>
    </recommendedName>
</protein>
<dbReference type="EMBL" id="CAJNOO010000429">
    <property type="protein sequence ID" value="CAF0940966.1"/>
    <property type="molecule type" value="Genomic_DNA"/>
</dbReference>
<evidence type="ECO:0000259" key="4">
    <source>
        <dbReference type="Pfam" id="PF08241"/>
    </source>
</evidence>
<comment type="similarity">
    <text evidence="1">Belongs to the methyltransferase superfamily.</text>
</comment>
<feature type="domain" description="Methyltransferase type 11" evidence="4">
    <location>
        <begin position="55"/>
        <end position="142"/>
    </location>
</feature>
<dbReference type="Proteomes" id="UP000663823">
    <property type="component" value="Unassembled WGS sequence"/>
</dbReference>
<dbReference type="Pfam" id="PF08241">
    <property type="entry name" value="Methyltransf_11"/>
    <property type="match status" value="1"/>
</dbReference>
<evidence type="ECO:0000313" key="7">
    <source>
        <dbReference type="Proteomes" id="UP000663882"/>
    </source>
</evidence>
<dbReference type="InterPro" id="IPR013216">
    <property type="entry name" value="Methyltransf_11"/>
</dbReference>
<dbReference type="Gene3D" id="3.40.50.150">
    <property type="entry name" value="Vaccinia Virus protein VP39"/>
    <property type="match status" value="1"/>
</dbReference>
<dbReference type="EMBL" id="CAJOAX010001185">
    <property type="protein sequence ID" value="CAF3693542.1"/>
    <property type="molecule type" value="Genomic_DNA"/>
</dbReference>
<evidence type="ECO:0000256" key="3">
    <source>
        <dbReference type="ARBA" id="ARBA00022679"/>
    </source>
</evidence>
<dbReference type="PANTHER" id="PTHR44942:SF4">
    <property type="entry name" value="METHYLTRANSFERASE TYPE 11 DOMAIN-CONTAINING PROTEIN"/>
    <property type="match status" value="1"/>
</dbReference>
<gene>
    <name evidence="6" type="ORF">OTI717_LOCUS12045</name>
    <name evidence="5" type="ORF">RFH988_LOCUS11080</name>
</gene>
<dbReference type="GO" id="GO:0008757">
    <property type="term" value="F:S-adenosylmethionine-dependent methyltransferase activity"/>
    <property type="evidence" value="ECO:0007669"/>
    <property type="project" value="InterPro"/>
</dbReference>
<dbReference type="GO" id="GO:0032259">
    <property type="term" value="P:methylation"/>
    <property type="evidence" value="ECO:0007669"/>
    <property type="project" value="UniProtKB-KW"/>
</dbReference>
<evidence type="ECO:0000256" key="1">
    <source>
        <dbReference type="ARBA" id="ARBA00008361"/>
    </source>
</evidence>
<accession>A0A814CBC2</accession>
<name>A0A814CBC2_9BILA</name>
<dbReference type="Proteomes" id="UP000663882">
    <property type="component" value="Unassembled WGS sequence"/>
</dbReference>
<reference evidence="5" key="1">
    <citation type="submission" date="2021-02" db="EMBL/GenBank/DDBJ databases">
        <authorList>
            <person name="Nowell W R."/>
        </authorList>
    </citation>
    <scope>NUCLEOTIDE SEQUENCE</scope>
</reference>
<dbReference type="CDD" id="cd02440">
    <property type="entry name" value="AdoMet_MTases"/>
    <property type="match status" value="1"/>
</dbReference>
<keyword evidence="3" id="KW-0808">Transferase</keyword>
<dbReference type="SUPFAM" id="SSF53335">
    <property type="entry name" value="S-adenosyl-L-methionine-dependent methyltransferases"/>
    <property type="match status" value="1"/>
</dbReference>
<comment type="caution">
    <text evidence="5">The sequence shown here is derived from an EMBL/GenBank/DDBJ whole genome shotgun (WGS) entry which is preliminary data.</text>
</comment>
<dbReference type="InterPro" id="IPR051052">
    <property type="entry name" value="Diverse_substrate_MTase"/>
</dbReference>
<dbReference type="PANTHER" id="PTHR44942">
    <property type="entry name" value="METHYLTRANSF_11 DOMAIN-CONTAINING PROTEIN"/>
    <property type="match status" value="1"/>
</dbReference>
<sequence>MNYQLFNESDHTAIYKAYRTGYPQELYKKILEFYFNTTNIDFNNDDNDKKIPLALDVACGSGQATVDLSYYCHRVIAIDCSENQLKNATLKENIEYHCSNAENLTFLSPNSIDLITVATALHWFDIQTFFQQVDRVLKPNGGVLSVWSIGFPLLDNSKAIEILNNLYQNDLRGCWSDKSQLVIDNYETILDTFPYQQTRIKHIITYEREMSILQLVNLIETWSPCQTYRKRHGQDQFKQLLNTLAANFAKCYVESPNDIIGNNDRDAIYDKIIAIKWIIHLHLMKKQ</sequence>